<evidence type="ECO:0000313" key="2">
    <source>
        <dbReference type="Proteomes" id="UP000267606"/>
    </source>
</evidence>
<evidence type="ECO:0000313" key="1">
    <source>
        <dbReference type="EMBL" id="VDO55235.1"/>
    </source>
</evidence>
<gene>
    <name evidence="1" type="ORF">OFLC_LOCUS8353</name>
</gene>
<organism evidence="3">
    <name type="scientific">Onchocerca flexuosa</name>
    <dbReference type="NCBI Taxonomy" id="387005"/>
    <lineage>
        <taxon>Eukaryota</taxon>
        <taxon>Metazoa</taxon>
        <taxon>Ecdysozoa</taxon>
        <taxon>Nematoda</taxon>
        <taxon>Chromadorea</taxon>
        <taxon>Rhabditida</taxon>
        <taxon>Spirurina</taxon>
        <taxon>Spiruromorpha</taxon>
        <taxon>Filarioidea</taxon>
        <taxon>Onchocercidae</taxon>
        <taxon>Onchocerca</taxon>
    </lineage>
</organism>
<evidence type="ECO:0000313" key="3">
    <source>
        <dbReference type="WBParaSite" id="OFLC_0000835201-mRNA-1"/>
    </source>
</evidence>
<protein>
    <submittedName>
        <fullName evidence="3">N-acetylmuramoyl-L-alanine amidase</fullName>
    </submittedName>
</protein>
<dbReference type="EMBL" id="UZAJ01009359">
    <property type="protein sequence ID" value="VDO55235.1"/>
    <property type="molecule type" value="Genomic_DNA"/>
</dbReference>
<keyword evidence="2" id="KW-1185">Reference proteome</keyword>
<name>A0A183HLJ1_9BILA</name>
<dbReference type="Proteomes" id="UP000267606">
    <property type="component" value="Unassembled WGS sequence"/>
</dbReference>
<dbReference type="WBParaSite" id="OFLC_0000835201-mRNA-1">
    <property type="protein sequence ID" value="OFLC_0000835201-mRNA-1"/>
    <property type="gene ID" value="OFLC_0000835201"/>
</dbReference>
<accession>A0A183HLJ1</accession>
<dbReference type="AlphaFoldDB" id="A0A183HLJ1"/>
<proteinExistence type="predicted"/>
<reference evidence="1 2" key="2">
    <citation type="submission" date="2018-11" db="EMBL/GenBank/DDBJ databases">
        <authorList>
            <consortium name="Pathogen Informatics"/>
        </authorList>
    </citation>
    <scope>NUCLEOTIDE SEQUENCE [LARGE SCALE GENOMIC DNA]</scope>
</reference>
<reference evidence="3" key="1">
    <citation type="submission" date="2016-06" db="UniProtKB">
        <authorList>
            <consortium name="WormBaseParasite"/>
        </authorList>
    </citation>
    <scope>IDENTIFICATION</scope>
</reference>
<sequence length="72" mass="8296">MNRSASHRRLAKRMMTWPLRKGGVKRLSVDRTAEMVAHHFIVEGSAHCWGAGIIFDQVDLDEIVQVLNLYYL</sequence>